<name>A0A8B7PM15_HYAAZ</name>
<dbReference type="InterPro" id="IPR036691">
    <property type="entry name" value="Endo/exonu/phosph_ase_sf"/>
</dbReference>
<dbReference type="AlphaFoldDB" id="A0A8B7PM15"/>
<evidence type="ECO:0000313" key="1">
    <source>
        <dbReference type="Proteomes" id="UP000694843"/>
    </source>
</evidence>
<dbReference type="Gene3D" id="3.60.10.10">
    <property type="entry name" value="Endonuclease/exonuclease/phosphatase"/>
    <property type="match status" value="1"/>
</dbReference>
<evidence type="ECO:0000313" key="2">
    <source>
        <dbReference type="RefSeq" id="XP_018027239.1"/>
    </source>
</evidence>
<keyword evidence="1" id="KW-1185">Reference proteome</keyword>
<proteinExistence type="predicted"/>
<dbReference type="OrthoDB" id="428734at2759"/>
<feature type="non-terminal residue" evidence="2">
    <location>
        <position position="114"/>
    </location>
</feature>
<protein>
    <submittedName>
        <fullName evidence="2">CCR4-NOT transcription complex subunit 6-like</fullName>
    </submittedName>
</protein>
<dbReference type="PANTHER" id="PTHR12121">
    <property type="entry name" value="CARBON CATABOLITE REPRESSOR PROTEIN 4"/>
    <property type="match status" value="1"/>
</dbReference>
<dbReference type="KEGG" id="hazt:108682561"/>
<sequence>MGVVEFLTSGQVSMDHQDFKGHGYKNSLHKLTVMNKNHSHSSNSNLYTHSFRLRPAYTSDIMPYTNYTYDFKGIIDYIFHSSDTMITLAALGPISLDWFKDNKVVGCPHPHVPS</sequence>
<dbReference type="PANTHER" id="PTHR12121:SF100">
    <property type="entry name" value="POLY(A)-SPECIFIC RIBONUCLEASE"/>
    <property type="match status" value="1"/>
</dbReference>
<dbReference type="Proteomes" id="UP000694843">
    <property type="component" value="Unplaced"/>
</dbReference>
<dbReference type="GO" id="GO:0000175">
    <property type="term" value="F:3'-5'-RNA exonuclease activity"/>
    <property type="evidence" value="ECO:0007669"/>
    <property type="project" value="TreeGrafter"/>
</dbReference>
<dbReference type="RefSeq" id="XP_018027239.1">
    <property type="nucleotide sequence ID" value="XM_018171750.1"/>
</dbReference>
<gene>
    <name evidence="2" type="primary">LOC108682561</name>
</gene>
<organism evidence="1 2">
    <name type="scientific">Hyalella azteca</name>
    <name type="common">Amphipod</name>
    <dbReference type="NCBI Taxonomy" id="294128"/>
    <lineage>
        <taxon>Eukaryota</taxon>
        <taxon>Metazoa</taxon>
        <taxon>Ecdysozoa</taxon>
        <taxon>Arthropoda</taxon>
        <taxon>Crustacea</taxon>
        <taxon>Multicrustacea</taxon>
        <taxon>Malacostraca</taxon>
        <taxon>Eumalacostraca</taxon>
        <taxon>Peracarida</taxon>
        <taxon>Amphipoda</taxon>
        <taxon>Senticaudata</taxon>
        <taxon>Talitrida</taxon>
        <taxon>Talitroidea</taxon>
        <taxon>Hyalellidae</taxon>
        <taxon>Hyalella</taxon>
    </lineage>
</organism>
<dbReference type="InterPro" id="IPR050410">
    <property type="entry name" value="CCR4/nocturin_mRNA_transcr"/>
</dbReference>
<reference evidence="2" key="1">
    <citation type="submission" date="2025-08" db="UniProtKB">
        <authorList>
            <consortium name="RefSeq"/>
        </authorList>
    </citation>
    <scope>IDENTIFICATION</scope>
    <source>
        <tissue evidence="2">Whole organism</tissue>
    </source>
</reference>
<accession>A0A8B7PM15</accession>
<dbReference type="GeneID" id="108682561"/>